<dbReference type="RefSeq" id="WP_072744846.1">
    <property type="nucleotide sequence ID" value="NZ_FQXR01000011.1"/>
</dbReference>
<keyword evidence="3" id="KW-1185">Reference proteome</keyword>
<name>A0A1M5YH08_9FIRM</name>
<evidence type="ECO:0000313" key="3">
    <source>
        <dbReference type="Proteomes" id="UP000184389"/>
    </source>
</evidence>
<dbReference type="Proteomes" id="UP000184389">
    <property type="component" value="Unassembled WGS sequence"/>
</dbReference>
<accession>A0A1M5YH08</accession>
<dbReference type="EMBL" id="FQXR01000011">
    <property type="protein sequence ID" value="SHI11337.1"/>
    <property type="molecule type" value="Genomic_DNA"/>
</dbReference>
<dbReference type="InterPro" id="IPR046749">
    <property type="entry name" value="SHOCT_2"/>
</dbReference>
<protein>
    <recommendedName>
        <fullName evidence="1">SHOCT-like domain-containing protein</fullName>
    </recommendedName>
</protein>
<reference evidence="2 3" key="1">
    <citation type="submission" date="2016-11" db="EMBL/GenBank/DDBJ databases">
        <authorList>
            <person name="Jaros S."/>
            <person name="Januszkiewicz K."/>
            <person name="Wedrychowicz H."/>
        </authorList>
    </citation>
    <scope>NUCLEOTIDE SEQUENCE [LARGE SCALE GENOMIC DNA]</scope>
    <source>
        <strain evidence="2 3">DSM 13106</strain>
    </source>
</reference>
<feature type="domain" description="SHOCT-like" evidence="1">
    <location>
        <begin position="5"/>
        <end position="42"/>
    </location>
</feature>
<organism evidence="2 3">
    <name type="scientific">Sporanaerobacter acetigenes DSM 13106</name>
    <dbReference type="NCBI Taxonomy" id="1123281"/>
    <lineage>
        <taxon>Bacteria</taxon>
        <taxon>Bacillati</taxon>
        <taxon>Bacillota</taxon>
        <taxon>Tissierellia</taxon>
        <taxon>Tissierellales</taxon>
        <taxon>Sporanaerobacteraceae</taxon>
        <taxon>Sporanaerobacter</taxon>
    </lineage>
</organism>
<dbReference type="AlphaFoldDB" id="A0A1M5YH08"/>
<dbReference type="Pfam" id="PF20612">
    <property type="entry name" value="SHOCT_2"/>
    <property type="match status" value="1"/>
</dbReference>
<proteinExistence type="predicted"/>
<gene>
    <name evidence="2" type="ORF">SAMN02745180_02203</name>
</gene>
<evidence type="ECO:0000259" key="1">
    <source>
        <dbReference type="Pfam" id="PF20612"/>
    </source>
</evidence>
<sequence>MDSDILRYSIQLAMLKQLLTRKLINKNEYFKIKDVLMKDYKISSDLTS</sequence>
<evidence type="ECO:0000313" key="2">
    <source>
        <dbReference type="EMBL" id="SHI11337.1"/>
    </source>
</evidence>